<dbReference type="FunFam" id="2.40.50.140:FF:000024">
    <property type="entry name" value="Lysine--tRNA ligase"/>
    <property type="match status" value="1"/>
</dbReference>
<comment type="caution">
    <text evidence="16">The sequence shown here is derived from an EMBL/GenBank/DDBJ whole genome shotgun (WGS) entry which is preliminary data.</text>
</comment>
<keyword evidence="11 13" id="KW-0030">Aminoacyl-tRNA synthetase</keyword>
<evidence type="ECO:0000259" key="15">
    <source>
        <dbReference type="PROSITE" id="PS50862"/>
    </source>
</evidence>
<dbReference type="PANTHER" id="PTHR42918">
    <property type="entry name" value="LYSYL-TRNA SYNTHETASE"/>
    <property type="match status" value="1"/>
</dbReference>
<dbReference type="PRINTS" id="PR00982">
    <property type="entry name" value="TRNASYNTHLYS"/>
</dbReference>
<reference evidence="16 17" key="1">
    <citation type="submission" date="2018-06" db="EMBL/GenBank/DDBJ databases">
        <title>Genomic Encyclopedia of Type Strains, Phase IV (KMG-IV): sequencing the most valuable type-strain genomes for metagenomic binning, comparative biology and taxonomic classification.</title>
        <authorList>
            <person name="Goeker M."/>
        </authorList>
    </citation>
    <scope>NUCLEOTIDE SEQUENCE [LARGE SCALE GENOMIC DNA]</scope>
    <source>
        <strain evidence="16 17">DSM 24032</strain>
    </source>
</reference>
<dbReference type="NCBIfam" id="TIGR00499">
    <property type="entry name" value="lysS_bact"/>
    <property type="match status" value="1"/>
</dbReference>
<gene>
    <name evidence="13" type="primary">lysS</name>
    <name evidence="16" type="ORF">DFR28_102255</name>
</gene>
<evidence type="ECO:0000313" key="16">
    <source>
        <dbReference type="EMBL" id="RBP50839.1"/>
    </source>
</evidence>
<dbReference type="Pfam" id="PF01336">
    <property type="entry name" value="tRNA_anti-codon"/>
    <property type="match status" value="1"/>
</dbReference>
<comment type="subunit">
    <text evidence="3 13">Homodimer.</text>
</comment>
<evidence type="ECO:0000256" key="14">
    <source>
        <dbReference type="RuleBase" id="RU000336"/>
    </source>
</evidence>
<dbReference type="Gene3D" id="2.40.50.140">
    <property type="entry name" value="Nucleic acid-binding proteins"/>
    <property type="match status" value="1"/>
</dbReference>
<evidence type="ECO:0000256" key="13">
    <source>
        <dbReference type="HAMAP-Rule" id="MF_00252"/>
    </source>
</evidence>
<evidence type="ECO:0000256" key="9">
    <source>
        <dbReference type="ARBA" id="ARBA00022842"/>
    </source>
</evidence>
<evidence type="ECO:0000256" key="11">
    <source>
        <dbReference type="ARBA" id="ARBA00023146"/>
    </source>
</evidence>
<protein>
    <recommendedName>
        <fullName evidence="13">Lysine--tRNA ligase</fullName>
        <ecNumber evidence="13">6.1.1.6</ecNumber>
    </recommendedName>
    <alternativeName>
        <fullName evidence="13">Lysyl-tRNA synthetase</fullName>
        <shortName evidence="13">LysRS</shortName>
    </alternativeName>
</protein>
<name>A0A395JJY7_9GAMM</name>
<keyword evidence="4 13" id="KW-0963">Cytoplasm</keyword>
<dbReference type="PANTHER" id="PTHR42918:SF15">
    <property type="entry name" value="LYSINE--TRNA LIGASE, CHLOROPLASTIC_MITOCHONDRIAL"/>
    <property type="match status" value="1"/>
</dbReference>
<dbReference type="InterPro" id="IPR002313">
    <property type="entry name" value="Lys-tRNA-ligase_II"/>
</dbReference>
<keyword evidence="17" id="KW-1185">Reference proteome</keyword>
<feature type="binding site" evidence="13">
    <location>
        <position position="421"/>
    </location>
    <ligand>
        <name>Mg(2+)</name>
        <dbReference type="ChEBI" id="CHEBI:18420"/>
        <label>2</label>
    </ligand>
</feature>
<dbReference type="RefSeq" id="WP_113953656.1">
    <property type="nucleotide sequence ID" value="NZ_QNRT01000002.1"/>
</dbReference>
<dbReference type="PIRSF" id="PIRSF039101">
    <property type="entry name" value="LysRS2"/>
    <property type="match status" value="1"/>
</dbReference>
<evidence type="ECO:0000256" key="2">
    <source>
        <dbReference type="ARBA" id="ARBA00008226"/>
    </source>
</evidence>
<dbReference type="InterPro" id="IPR004364">
    <property type="entry name" value="Aa-tRNA-synt_II"/>
</dbReference>
<dbReference type="GO" id="GO:0042803">
    <property type="term" value="F:protein homodimerization activity"/>
    <property type="evidence" value="ECO:0007669"/>
    <property type="project" value="UniProtKB-ARBA"/>
</dbReference>
<dbReference type="OrthoDB" id="9802326at2"/>
<dbReference type="GO" id="GO:0000049">
    <property type="term" value="F:tRNA binding"/>
    <property type="evidence" value="ECO:0007669"/>
    <property type="project" value="TreeGrafter"/>
</dbReference>
<dbReference type="HAMAP" id="MF_00252">
    <property type="entry name" value="Lys_tRNA_synth_class2"/>
    <property type="match status" value="1"/>
</dbReference>
<comment type="similarity">
    <text evidence="2 13">Belongs to the class-II aminoacyl-tRNA synthetase family.</text>
</comment>
<keyword evidence="6 13" id="KW-0479">Metal-binding</keyword>
<evidence type="ECO:0000256" key="3">
    <source>
        <dbReference type="ARBA" id="ARBA00011738"/>
    </source>
</evidence>
<evidence type="ECO:0000256" key="6">
    <source>
        <dbReference type="ARBA" id="ARBA00022723"/>
    </source>
</evidence>
<evidence type="ECO:0000256" key="1">
    <source>
        <dbReference type="ARBA" id="ARBA00004496"/>
    </source>
</evidence>
<dbReference type="GO" id="GO:0000287">
    <property type="term" value="F:magnesium ion binding"/>
    <property type="evidence" value="ECO:0007669"/>
    <property type="project" value="UniProtKB-UniRule"/>
</dbReference>
<organism evidence="16 17">
    <name type="scientific">Arenicella xantha</name>
    <dbReference type="NCBI Taxonomy" id="644221"/>
    <lineage>
        <taxon>Bacteria</taxon>
        <taxon>Pseudomonadati</taxon>
        <taxon>Pseudomonadota</taxon>
        <taxon>Gammaproteobacteria</taxon>
        <taxon>Arenicellales</taxon>
        <taxon>Arenicellaceae</taxon>
        <taxon>Arenicella</taxon>
    </lineage>
</organism>
<dbReference type="InterPro" id="IPR006195">
    <property type="entry name" value="aa-tRNA-synth_II"/>
</dbReference>
<evidence type="ECO:0000313" key="17">
    <source>
        <dbReference type="Proteomes" id="UP000253083"/>
    </source>
</evidence>
<dbReference type="InterPro" id="IPR004365">
    <property type="entry name" value="NA-bd_OB_tRNA"/>
</dbReference>
<dbReference type="FunCoup" id="A0A395JJY7">
    <property type="interactions" value="674"/>
</dbReference>
<dbReference type="InParanoid" id="A0A395JJY7"/>
<dbReference type="InterPro" id="IPR018149">
    <property type="entry name" value="Lys-tRNA-synth_II_C"/>
</dbReference>
<feature type="domain" description="Aminoacyl-transfer RNA synthetases class-II family profile" evidence="15">
    <location>
        <begin position="183"/>
        <end position="502"/>
    </location>
</feature>
<dbReference type="AlphaFoldDB" id="A0A395JJY7"/>
<comment type="catalytic activity">
    <reaction evidence="12 13 14">
        <text>tRNA(Lys) + L-lysine + ATP = L-lysyl-tRNA(Lys) + AMP + diphosphate</text>
        <dbReference type="Rhea" id="RHEA:20792"/>
        <dbReference type="Rhea" id="RHEA-COMP:9696"/>
        <dbReference type="Rhea" id="RHEA-COMP:9697"/>
        <dbReference type="ChEBI" id="CHEBI:30616"/>
        <dbReference type="ChEBI" id="CHEBI:32551"/>
        <dbReference type="ChEBI" id="CHEBI:33019"/>
        <dbReference type="ChEBI" id="CHEBI:78442"/>
        <dbReference type="ChEBI" id="CHEBI:78529"/>
        <dbReference type="ChEBI" id="CHEBI:456215"/>
        <dbReference type="EC" id="6.1.1.6"/>
    </reaction>
</comment>
<dbReference type="InterPro" id="IPR012340">
    <property type="entry name" value="NA-bd_OB-fold"/>
</dbReference>
<dbReference type="SUPFAM" id="SSF50249">
    <property type="entry name" value="Nucleic acid-binding proteins"/>
    <property type="match status" value="1"/>
</dbReference>
<dbReference type="FunFam" id="3.30.930.10:FF:000001">
    <property type="entry name" value="Lysine--tRNA ligase"/>
    <property type="match status" value="1"/>
</dbReference>
<proteinExistence type="inferred from homology"/>
<evidence type="ECO:0000256" key="12">
    <source>
        <dbReference type="ARBA" id="ARBA00048573"/>
    </source>
</evidence>
<dbReference type="PROSITE" id="PS50862">
    <property type="entry name" value="AA_TRNA_LIGASE_II"/>
    <property type="match status" value="1"/>
</dbReference>
<comment type="subcellular location">
    <subcellularLocation>
        <location evidence="1 13">Cytoplasm</location>
    </subcellularLocation>
</comment>
<dbReference type="EC" id="6.1.1.6" evidence="13"/>
<evidence type="ECO:0000256" key="10">
    <source>
        <dbReference type="ARBA" id="ARBA00022917"/>
    </source>
</evidence>
<sequence length="505" mass="57968">MSKQDNQDTPQVDENELIQQRREKLDAWREHGQAFPNTFRPKHLASELLAEYGDLDKEQLEAKGVKVSVAGRMMSRRIMGKASFAHVQDRTDRLQLYVARDALPEGLYNEQFKKWDIGDIVGAEGTLFKTNHGELSVKVDRLELLVKSLRPLPEKFHGLTDKETSYRQRYVDLIMNADSRHVFKTRSKIISYIRNFMIDKDFMEVETPMMQSIPGGAVARPFVTHHNALDMKLFLRIAPELYLKRLVVGGFERVFEINRNFRNEGLSTRHNPEFTMLEFYLAYADYTDLMDITEEMFKGIASQVTDGGVINYQGVEIDFTKPFQRLSVADSILHFNPSLSAADLLDRDALVAYAKTLKVHIKDSYGLGKVQIEIFEKTVEEQLIEPTFITAYPVEVSPLSRRNDDDEFVTDRFELFIAGREIANGFSELNDPEDQAERFQHQVSEKDAGDDEAMHYDADYIRALEYGMPPTAGEGIGIDRLVMLFTDTPSIRDVLLFPHMRPEAD</sequence>
<dbReference type="GO" id="GO:0005829">
    <property type="term" value="C:cytosol"/>
    <property type="evidence" value="ECO:0007669"/>
    <property type="project" value="TreeGrafter"/>
</dbReference>
<dbReference type="Pfam" id="PF00152">
    <property type="entry name" value="tRNA-synt_2"/>
    <property type="match status" value="1"/>
</dbReference>
<feature type="binding site" evidence="13">
    <location>
        <position position="414"/>
    </location>
    <ligand>
        <name>Mg(2+)</name>
        <dbReference type="ChEBI" id="CHEBI:18420"/>
        <label>1</label>
    </ligand>
</feature>
<dbReference type="CDD" id="cd04322">
    <property type="entry name" value="LysRS_N"/>
    <property type="match status" value="1"/>
</dbReference>
<dbReference type="Proteomes" id="UP000253083">
    <property type="component" value="Unassembled WGS sequence"/>
</dbReference>
<dbReference type="SUPFAM" id="SSF55681">
    <property type="entry name" value="Class II aaRS and biotin synthetases"/>
    <property type="match status" value="1"/>
</dbReference>
<keyword evidence="9 13" id="KW-0460">Magnesium</keyword>
<dbReference type="InterPro" id="IPR045864">
    <property type="entry name" value="aa-tRNA-synth_II/BPL/LPL"/>
</dbReference>
<dbReference type="Gene3D" id="3.30.930.10">
    <property type="entry name" value="Bira Bifunctional Protein, Domain 2"/>
    <property type="match status" value="1"/>
</dbReference>
<keyword evidence="10 13" id="KW-0648">Protein biosynthesis</keyword>
<dbReference type="InterPro" id="IPR044136">
    <property type="entry name" value="Lys-tRNA-ligase_II_N"/>
</dbReference>
<dbReference type="EMBL" id="QNRT01000002">
    <property type="protein sequence ID" value="RBP50839.1"/>
    <property type="molecule type" value="Genomic_DNA"/>
</dbReference>
<evidence type="ECO:0000256" key="4">
    <source>
        <dbReference type="ARBA" id="ARBA00022490"/>
    </source>
</evidence>
<keyword evidence="7 13" id="KW-0547">Nucleotide-binding</keyword>
<evidence type="ECO:0000256" key="5">
    <source>
        <dbReference type="ARBA" id="ARBA00022598"/>
    </source>
</evidence>
<comment type="cofactor">
    <cofactor evidence="13 14">
        <name>Mg(2+)</name>
        <dbReference type="ChEBI" id="CHEBI:18420"/>
    </cofactor>
    <text evidence="13 14">Binds 3 Mg(2+) ions per subunit.</text>
</comment>
<dbReference type="GO" id="GO:0005524">
    <property type="term" value="F:ATP binding"/>
    <property type="evidence" value="ECO:0007669"/>
    <property type="project" value="UniProtKB-UniRule"/>
</dbReference>
<accession>A0A395JJY7</accession>
<dbReference type="InterPro" id="IPR034762">
    <property type="entry name" value="Lys-tRNA-ligase_II_bac/euk"/>
</dbReference>
<feature type="binding site" evidence="13">
    <location>
        <position position="421"/>
    </location>
    <ligand>
        <name>Mg(2+)</name>
        <dbReference type="ChEBI" id="CHEBI:18420"/>
        <label>1</label>
    </ligand>
</feature>
<dbReference type="GO" id="GO:0006430">
    <property type="term" value="P:lysyl-tRNA aminoacylation"/>
    <property type="evidence" value="ECO:0007669"/>
    <property type="project" value="UniProtKB-UniRule"/>
</dbReference>
<keyword evidence="8 13" id="KW-0067">ATP-binding</keyword>
<keyword evidence="5 13" id="KW-0436">Ligase</keyword>
<dbReference type="GO" id="GO:0004824">
    <property type="term" value="F:lysine-tRNA ligase activity"/>
    <property type="evidence" value="ECO:0007669"/>
    <property type="project" value="UniProtKB-UniRule"/>
</dbReference>
<dbReference type="CDD" id="cd00775">
    <property type="entry name" value="LysRS_core"/>
    <property type="match status" value="1"/>
</dbReference>
<evidence type="ECO:0000256" key="8">
    <source>
        <dbReference type="ARBA" id="ARBA00022840"/>
    </source>
</evidence>
<evidence type="ECO:0000256" key="7">
    <source>
        <dbReference type="ARBA" id="ARBA00022741"/>
    </source>
</evidence>
<dbReference type="NCBIfam" id="NF001756">
    <property type="entry name" value="PRK00484.1"/>
    <property type="match status" value="1"/>
</dbReference>